<comment type="caution">
    <text evidence="4">The sequence shown here is derived from an EMBL/GenBank/DDBJ whole genome shotgun (WGS) entry which is preliminary data.</text>
</comment>
<evidence type="ECO:0000256" key="3">
    <source>
        <dbReference type="SAM" id="MobiDB-lite"/>
    </source>
</evidence>
<dbReference type="EC" id="3.5.3.18" evidence="4"/>
<dbReference type="GO" id="GO:0016403">
    <property type="term" value="F:dimethylargininase activity"/>
    <property type="evidence" value="ECO:0007669"/>
    <property type="project" value="UniProtKB-EC"/>
</dbReference>
<dbReference type="Pfam" id="PF19420">
    <property type="entry name" value="DDAH_eukar"/>
    <property type="match status" value="1"/>
</dbReference>
<dbReference type="RefSeq" id="WP_345330168.1">
    <property type="nucleotide sequence ID" value="NZ_BAAAVH010000110.1"/>
</dbReference>
<accession>A0ABW1EQY4</accession>
<keyword evidence="5" id="KW-1185">Reference proteome</keyword>
<name>A0ABW1EQY4_9ACTN</name>
<evidence type="ECO:0000313" key="4">
    <source>
        <dbReference type="EMBL" id="MFC5884462.1"/>
    </source>
</evidence>
<dbReference type="EMBL" id="JBHSOD010000004">
    <property type="protein sequence ID" value="MFC5884462.1"/>
    <property type="molecule type" value="Genomic_DNA"/>
</dbReference>
<sequence>MTATTLSRPGASASTASTPADAATDASGAPAAAARAARPRRYLMCRPTHFEVSYAINPWMDPAEPVDTGLAVAQWERLYRLFRELGHRVDLIDPLPGLPDMVYAANGATVVDGRVLGARFRNAERAAEGPAYLEWFRARGFATHDPAHVNEGEGDILLTGRYLLAGRGFRSVSAGHAEAQEFLGRPVIGLDLVDPRFYHLDTALSVLDGEEIMYYPGAFSAGSRRVLQQLFPDAVLVDEADAEAFGLNVVSDGLHVIHPEPATGVAARLRERGFRPIAMDLSELLKGGGSVKCCTLEIRE</sequence>
<keyword evidence="2 4" id="KW-0378">Hydrolase</keyword>
<dbReference type="Proteomes" id="UP001596067">
    <property type="component" value="Unassembled WGS sequence"/>
</dbReference>
<proteinExistence type="inferred from homology"/>
<evidence type="ECO:0000256" key="2">
    <source>
        <dbReference type="ARBA" id="ARBA00022801"/>
    </source>
</evidence>
<dbReference type="NCBIfam" id="NF045659">
    <property type="entry name" value="DiMArgaseDdahMtb"/>
    <property type="match status" value="1"/>
</dbReference>
<organism evidence="4 5">
    <name type="scientific">Kitasatospora aburaviensis</name>
    <dbReference type="NCBI Taxonomy" id="67265"/>
    <lineage>
        <taxon>Bacteria</taxon>
        <taxon>Bacillati</taxon>
        <taxon>Actinomycetota</taxon>
        <taxon>Actinomycetes</taxon>
        <taxon>Kitasatosporales</taxon>
        <taxon>Streptomycetaceae</taxon>
        <taxon>Kitasatospora</taxon>
    </lineage>
</organism>
<dbReference type="InterPro" id="IPR033199">
    <property type="entry name" value="DDAH-like"/>
</dbReference>
<dbReference type="SUPFAM" id="SSF55909">
    <property type="entry name" value="Pentein"/>
    <property type="match status" value="1"/>
</dbReference>
<dbReference type="PANTHER" id="PTHR12737">
    <property type="entry name" value="DIMETHYLARGININE DIMETHYLAMINOHYDROLASE"/>
    <property type="match status" value="1"/>
</dbReference>
<feature type="compositionally biased region" description="Low complexity" evidence="3">
    <location>
        <begin position="7"/>
        <end position="26"/>
    </location>
</feature>
<gene>
    <name evidence="4" type="primary">ddaH</name>
    <name evidence="4" type="ORF">ACFP0N_05595</name>
</gene>
<dbReference type="Gene3D" id="3.75.10.10">
    <property type="entry name" value="L-arginine/glycine Amidinotransferase, Chain A"/>
    <property type="match status" value="1"/>
</dbReference>
<reference evidence="5" key="1">
    <citation type="journal article" date="2019" name="Int. J. Syst. Evol. Microbiol.">
        <title>The Global Catalogue of Microorganisms (GCM) 10K type strain sequencing project: providing services to taxonomists for standard genome sequencing and annotation.</title>
        <authorList>
            <consortium name="The Broad Institute Genomics Platform"/>
            <consortium name="The Broad Institute Genome Sequencing Center for Infectious Disease"/>
            <person name="Wu L."/>
            <person name="Ma J."/>
        </authorList>
    </citation>
    <scope>NUCLEOTIDE SEQUENCE [LARGE SCALE GENOMIC DNA]</scope>
    <source>
        <strain evidence="5">CGMCC 4.1469</strain>
    </source>
</reference>
<evidence type="ECO:0000256" key="1">
    <source>
        <dbReference type="ARBA" id="ARBA00008532"/>
    </source>
</evidence>
<dbReference type="PANTHER" id="PTHR12737:SF9">
    <property type="entry name" value="DIMETHYLARGININASE"/>
    <property type="match status" value="1"/>
</dbReference>
<feature type="region of interest" description="Disordered" evidence="3">
    <location>
        <begin position="1"/>
        <end position="26"/>
    </location>
</feature>
<comment type="similarity">
    <text evidence="1">Belongs to the DDAH family.</text>
</comment>
<protein>
    <submittedName>
        <fullName evidence="4">Dimethylargininase</fullName>
        <ecNumber evidence="4">3.5.3.18</ecNumber>
    </submittedName>
</protein>
<evidence type="ECO:0000313" key="5">
    <source>
        <dbReference type="Proteomes" id="UP001596067"/>
    </source>
</evidence>